<feature type="coiled-coil region" evidence="1">
    <location>
        <begin position="286"/>
        <end position="406"/>
    </location>
</feature>
<evidence type="ECO:0000313" key="3">
    <source>
        <dbReference type="EMBL" id="GAA0139199.1"/>
    </source>
</evidence>
<name>A0AAV3NIK6_LITER</name>
<protein>
    <submittedName>
        <fullName evidence="3">Uncharacterized protein</fullName>
    </submittedName>
</protein>
<dbReference type="EMBL" id="BAABME010000067">
    <property type="protein sequence ID" value="GAA0139199.1"/>
    <property type="molecule type" value="Genomic_DNA"/>
</dbReference>
<dbReference type="PANTHER" id="PTHR31071">
    <property type="entry name" value="GB|AAF24581.1"/>
    <property type="match status" value="1"/>
</dbReference>
<keyword evidence="4" id="KW-1185">Reference proteome</keyword>
<sequence length="586" mass="67535">MLREKLNVEGRKCKVRKRGNVSSSSSSSLMHNYRLKKAVLVGKRGGASTPVPMWKTSSRSPSLVNERAFKFLAFKGGEKGVKFSVSARKLAATLWETNGELSEVEMVKKDRLLKASKMSSMALKLVDPSHYPVSERMGQSKESSHRRRGSVGSQKLILAEYNQEVFDSLQNSSRSEINYALHRSPAMHGHAKKRLKEVRNGLETSKELLKVMNRIWGPEEHTSTSESLFTALKEEINRAYYHINKLIQQQRSTGSEIDLLLKQFEEEKAARKFKEHDRIHNAITSIAGELEKEKKLRRQTERLNKNLGRELADTKASLSMAIKELENEKREKEILQQVCDELVKDIGEDRAEAKKQSEKVREEVEKEREMLQFADKLREERVQMKLSEAKYEFEEKNAVVDKLRNELEACLKTKFAKNQDYGSPNFDKIKELEMYLKETLPKTCQYRDEPEGENISADSEFHSIELNMNGNRKSYEKPQRQSIPLERVTSDGIEWEFSPRKQDNSDAFDKKGVFDFPSGDWRKNYDDEIDRYNMIKNLRDHIVSSTKSASSQGFASPTKRWEEHSFTPQDHKGVESLSLPVMQGVV</sequence>
<dbReference type="AlphaFoldDB" id="A0AAV3NIK6"/>
<feature type="region of interest" description="Disordered" evidence="2">
    <location>
        <begin position="546"/>
        <end position="586"/>
    </location>
</feature>
<evidence type="ECO:0000256" key="2">
    <source>
        <dbReference type="SAM" id="MobiDB-lite"/>
    </source>
</evidence>
<organism evidence="3 4">
    <name type="scientific">Lithospermum erythrorhizon</name>
    <name type="common">Purple gromwell</name>
    <name type="synonym">Lithospermum officinale var. erythrorhizon</name>
    <dbReference type="NCBI Taxonomy" id="34254"/>
    <lineage>
        <taxon>Eukaryota</taxon>
        <taxon>Viridiplantae</taxon>
        <taxon>Streptophyta</taxon>
        <taxon>Embryophyta</taxon>
        <taxon>Tracheophyta</taxon>
        <taxon>Spermatophyta</taxon>
        <taxon>Magnoliopsida</taxon>
        <taxon>eudicotyledons</taxon>
        <taxon>Gunneridae</taxon>
        <taxon>Pentapetalae</taxon>
        <taxon>asterids</taxon>
        <taxon>lamiids</taxon>
        <taxon>Boraginales</taxon>
        <taxon>Boraginaceae</taxon>
        <taxon>Boraginoideae</taxon>
        <taxon>Lithospermeae</taxon>
        <taxon>Lithospermum</taxon>
    </lineage>
</organism>
<proteinExistence type="predicted"/>
<feature type="compositionally biased region" description="Polar residues" evidence="2">
    <location>
        <begin position="546"/>
        <end position="555"/>
    </location>
</feature>
<reference evidence="3 4" key="1">
    <citation type="submission" date="2024-01" db="EMBL/GenBank/DDBJ databases">
        <title>The complete chloroplast genome sequence of Lithospermum erythrorhizon: insights into the phylogenetic relationship among Boraginaceae species and the maternal lineages of purple gromwells.</title>
        <authorList>
            <person name="Okada T."/>
            <person name="Watanabe K."/>
        </authorList>
    </citation>
    <scope>NUCLEOTIDE SEQUENCE [LARGE SCALE GENOMIC DNA]</scope>
</reference>
<feature type="compositionally biased region" description="Basic and acidic residues" evidence="2">
    <location>
        <begin position="559"/>
        <end position="574"/>
    </location>
</feature>
<accession>A0AAV3NIK6</accession>
<dbReference type="Proteomes" id="UP001454036">
    <property type="component" value="Unassembled WGS sequence"/>
</dbReference>
<evidence type="ECO:0000313" key="4">
    <source>
        <dbReference type="Proteomes" id="UP001454036"/>
    </source>
</evidence>
<evidence type="ECO:0000256" key="1">
    <source>
        <dbReference type="SAM" id="Coils"/>
    </source>
</evidence>
<dbReference type="InterPro" id="IPR043424">
    <property type="entry name" value="BLT-like"/>
</dbReference>
<comment type="caution">
    <text evidence="3">The sequence shown here is derived from an EMBL/GenBank/DDBJ whole genome shotgun (WGS) entry which is preliminary data.</text>
</comment>
<keyword evidence="1" id="KW-0175">Coiled coil</keyword>
<dbReference type="PANTHER" id="PTHR31071:SF16">
    <property type="entry name" value="MYB-LIKE PROTEIN Z ISOFORM X1"/>
    <property type="match status" value="1"/>
</dbReference>
<gene>
    <name evidence="3" type="ORF">LIER_00796</name>
</gene>